<proteinExistence type="predicted"/>
<dbReference type="Gene3D" id="1.10.10.60">
    <property type="entry name" value="Homeodomain-like"/>
    <property type="match status" value="1"/>
</dbReference>
<dbReference type="InterPro" id="IPR009057">
    <property type="entry name" value="Homeodomain-like_sf"/>
</dbReference>
<comment type="caution">
    <text evidence="1">The sequence shown here is derived from an EMBL/GenBank/DDBJ whole genome shotgun (WGS) entry which is preliminary data.</text>
</comment>
<dbReference type="GO" id="GO:0006313">
    <property type="term" value="P:DNA transposition"/>
    <property type="evidence" value="ECO:0007669"/>
    <property type="project" value="InterPro"/>
</dbReference>
<dbReference type="Pfam" id="PF01527">
    <property type="entry name" value="HTH_Tnp_1"/>
    <property type="match status" value="1"/>
</dbReference>
<dbReference type="EMBL" id="AMCI01003301">
    <property type="protein sequence ID" value="EJX00620.1"/>
    <property type="molecule type" value="Genomic_DNA"/>
</dbReference>
<evidence type="ECO:0000313" key="1">
    <source>
        <dbReference type="EMBL" id="EJX00620.1"/>
    </source>
</evidence>
<dbReference type="GO" id="GO:0004803">
    <property type="term" value="F:transposase activity"/>
    <property type="evidence" value="ECO:0007669"/>
    <property type="project" value="InterPro"/>
</dbReference>
<dbReference type="SUPFAM" id="SSF46689">
    <property type="entry name" value="Homeodomain-like"/>
    <property type="match status" value="1"/>
</dbReference>
<feature type="non-terminal residue" evidence="1">
    <location>
        <position position="1"/>
    </location>
</feature>
<gene>
    <name evidence="1" type="ORF">EVA_11275</name>
</gene>
<dbReference type="AlphaFoldDB" id="J9GLJ1"/>
<dbReference type="GO" id="GO:0003677">
    <property type="term" value="F:DNA binding"/>
    <property type="evidence" value="ECO:0007669"/>
    <property type="project" value="InterPro"/>
</dbReference>
<reference evidence="1" key="1">
    <citation type="journal article" date="2012" name="PLoS ONE">
        <title>Gene sets for utilization of primary and secondary nutrition supplies in the distal gut of endangered iberian lynx.</title>
        <authorList>
            <person name="Alcaide M."/>
            <person name="Messina E."/>
            <person name="Richter M."/>
            <person name="Bargiela R."/>
            <person name="Peplies J."/>
            <person name="Huws S.A."/>
            <person name="Newbold C.J."/>
            <person name="Golyshin P.N."/>
            <person name="Simon M.A."/>
            <person name="Lopez G."/>
            <person name="Yakimov M.M."/>
            <person name="Ferrer M."/>
        </authorList>
    </citation>
    <scope>NUCLEOTIDE SEQUENCE</scope>
</reference>
<protein>
    <submittedName>
        <fullName evidence="1">Transposase IS3/IS911</fullName>
    </submittedName>
</protein>
<sequence length="110" mass="12420">TKETPKSVPNPKKPPFKRMAYTADFKENAVAMATAEGAQVTKVAEALQIHYQTLRNWIKQASEGKSLGPTNHKVDDKAMKVLAQEAEIRRLRKEVALLKKWQAYLMNGKL</sequence>
<accession>J9GLJ1</accession>
<dbReference type="InterPro" id="IPR002514">
    <property type="entry name" value="Transposase_8"/>
</dbReference>
<name>J9GLJ1_9ZZZZ</name>
<organism evidence="1">
    <name type="scientific">gut metagenome</name>
    <dbReference type="NCBI Taxonomy" id="749906"/>
    <lineage>
        <taxon>unclassified sequences</taxon>
        <taxon>metagenomes</taxon>
        <taxon>organismal metagenomes</taxon>
    </lineage>
</organism>